<dbReference type="GO" id="GO:0051087">
    <property type="term" value="F:protein-folding chaperone binding"/>
    <property type="evidence" value="ECO:0007669"/>
    <property type="project" value="TreeGrafter"/>
</dbReference>
<dbReference type="SMART" id="SM00271">
    <property type="entry name" value="DnaJ"/>
    <property type="match status" value="1"/>
</dbReference>
<proteinExistence type="predicted"/>
<dbReference type="EMBL" id="LVKK01000094">
    <property type="protein sequence ID" value="OAG36311.1"/>
    <property type="molecule type" value="Genomic_DNA"/>
</dbReference>
<evidence type="ECO:0000256" key="4">
    <source>
        <dbReference type="SAM" id="Phobius"/>
    </source>
</evidence>
<evidence type="ECO:0000259" key="5">
    <source>
        <dbReference type="PROSITE" id="PS50076"/>
    </source>
</evidence>
<keyword evidence="4" id="KW-0472">Membrane</keyword>
<dbReference type="Gene3D" id="1.10.287.110">
    <property type="entry name" value="DnaJ domain"/>
    <property type="match status" value="1"/>
</dbReference>
<name>A0A177EY49_9EURO</name>
<organism evidence="6 7">
    <name type="scientific">Fonsecaea monophora</name>
    <dbReference type="NCBI Taxonomy" id="254056"/>
    <lineage>
        <taxon>Eukaryota</taxon>
        <taxon>Fungi</taxon>
        <taxon>Dikarya</taxon>
        <taxon>Ascomycota</taxon>
        <taxon>Pezizomycotina</taxon>
        <taxon>Eurotiomycetes</taxon>
        <taxon>Chaetothyriomycetidae</taxon>
        <taxon>Chaetothyriales</taxon>
        <taxon>Herpotrichiellaceae</taxon>
        <taxon>Fonsecaea</taxon>
    </lineage>
</organism>
<feature type="transmembrane region" description="Helical" evidence="4">
    <location>
        <begin position="56"/>
        <end position="74"/>
    </location>
</feature>
<evidence type="ECO:0000256" key="2">
    <source>
        <dbReference type="SAM" id="Coils"/>
    </source>
</evidence>
<keyword evidence="2" id="KW-0175">Coiled coil</keyword>
<feature type="transmembrane region" description="Helical" evidence="4">
    <location>
        <begin position="176"/>
        <end position="193"/>
    </location>
</feature>
<keyword evidence="4" id="KW-0812">Transmembrane</keyword>
<feature type="compositionally biased region" description="Low complexity" evidence="3">
    <location>
        <begin position="867"/>
        <end position="878"/>
    </location>
</feature>
<dbReference type="GO" id="GO:0051787">
    <property type="term" value="F:misfolded protein binding"/>
    <property type="evidence" value="ECO:0007669"/>
    <property type="project" value="TreeGrafter"/>
</dbReference>
<feature type="region of interest" description="Disordered" evidence="3">
    <location>
        <begin position="939"/>
        <end position="968"/>
    </location>
</feature>
<sequence length="1296" mass="142961">MADSVVTQAFSLVGWAFLPAYATAFLQSIYYRLTIRAGQPHPRPGEPIFAYHNRRIRVLVLSLYLIYTLSQALYDIRLAGDFYTLLGVTPWSTEREVKSRFRKLAAKYHPDKLHENGQPFPGADGLFVRFKLAHDTILDPAKRFAYDRFGPVIVQVQHPGLKTIRDYVYAGLRSKAPEYLSNAGLLILLNYIWLPKWGQFWRYFAVACMAFLELYFLTHIWQPPRLVALWVSTAQRLLPDLLPPHLLPFQILGLARRMSMSVNIFISQLAPPKARDPAMRDLQTQQQIAHLAQAAGRLDAESGGLLQLGLSPFKGDAEKSDHLRVSVAGLETNGDQFGVTVKDEAGPIVPSIAAAAIKGHLGTWEKRANGTFSPPSQRDLVPGQGWAAQNPDYRERPRPLPPQTPLILTCDSCFSSPCGPPLKILHHAQRNMSSPFNNTSARFRSFCATNDDLLTLPSLDDARRDHIPDNVNTTVMTPSNDSRPPSSDGKLRCCCGRTECAFLENNNTILGGIERDLETAARLGQAAAEEMDFFMPSSVGCRAAAGERMKTSSGLTFALQALLSRHESYVSDSEHEHQRLTAYINELENERATLQTANDKIVEENRQLLTQLESANTSLKESDNHVKSLEALLRDCEVEVRRLNGLSRRTEELELKILEMERERMTMAQQADDARGEIRSTIKRWRESEIKVRQLEHDVQRIEWDAKEDRERYEEIIARLERERVLERELGGAEGRLKSAAAFRGLNANEKNSNVVGHFVRDILQDNANLQAGIVELKELLQASNEEVQNLREQILEHQPVDDGNPGAISTSVPLSDQLGWSQPSASVQQSVHVHHHYHAKLAKRDRAPTIRRPSRKRTALGLGFLPSTPESSAPTTPMAGPYRVVSSPVLPIALHQPQAMRKRWSLQSAATSSSVMSSFPSSPRSYLEQSSSIFDRIEAGEESSRPTSPESTGGFISPQLKSASDYDERTKDLLAEEDFHDDATEVFPEDENTDVKGDADLRHGEEVKESSSRDLTPKPSQLLVGAELVDNTIQPEPPDILIEGEAVANVSDEPTEEAENNTLSQPTTPYKHDATSNPTTQPVLRRTSSHDSLVSISGMDIHIAKRPSSSKSQSSSVLRGNKAYFALSPSATRRIVSAQPLTTVTEYTALSSTISLGTDWPANVSIGNQVPQRSVSSSVAALSGLADLPPSQSENRQSSSSGFGRLLGGWVRGKWGAAPVKTDVDLPSPTASVTTSSSSETHVQASLLSSYMGGRPPGINQKGPIPGFKPAPKIVGVQVTMVDEEGLKASLAEGL</sequence>
<dbReference type="Pfam" id="PF00226">
    <property type="entry name" value="DnaJ"/>
    <property type="match status" value="1"/>
</dbReference>
<feature type="compositionally biased region" description="Basic and acidic residues" evidence="3">
    <location>
        <begin position="994"/>
        <end position="1017"/>
    </location>
</feature>
<evidence type="ECO:0000256" key="1">
    <source>
        <dbReference type="ARBA" id="ARBA00023186"/>
    </source>
</evidence>
<feature type="transmembrane region" description="Helical" evidence="4">
    <location>
        <begin position="200"/>
        <end position="221"/>
    </location>
</feature>
<keyword evidence="4" id="KW-1133">Transmembrane helix</keyword>
<feature type="region of interest" description="Disordered" evidence="3">
    <location>
        <begin position="852"/>
        <end position="880"/>
    </location>
</feature>
<dbReference type="InterPro" id="IPR001623">
    <property type="entry name" value="DnaJ_domain"/>
</dbReference>
<feature type="coiled-coil region" evidence="2">
    <location>
        <begin position="767"/>
        <end position="794"/>
    </location>
</feature>
<feature type="domain" description="J" evidence="5">
    <location>
        <begin position="81"/>
        <end position="150"/>
    </location>
</feature>
<dbReference type="GeneID" id="34604610"/>
<evidence type="ECO:0000256" key="3">
    <source>
        <dbReference type="SAM" id="MobiDB-lite"/>
    </source>
</evidence>
<feature type="coiled-coil region" evidence="2">
    <location>
        <begin position="570"/>
        <end position="730"/>
    </location>
</feature>
<dbReference type="CDD" id="cd06257">
    <property type="entry name" value="DnaJ"/>
    <property type="match status" value="1"/>
</dbReference>
<keyword evidence="7" id="KW-1185">Reference proteome</keyword>
<dbReference type="RefSeq" id="XP_022508263.1">
    <property type="nucleotide sequence ID" value="XM_022659410.1"/>
</dbReference>
<reference evidence="6 7" key="1">
    <citation type="submission" date="2016-03" db="EMBL/GenBank/DDBJ databases">
        <title>Draft genome sequence of the Fonsecaea monophora CBS 269.37.</title>
        <authorList>
            <person name="Bombassaro A."/>
            <person name="Vinicius W.A."/>
            <person name="De Hoog S."/>
            <person name="Sun J."/>
            <person name="Souza E.M."/>
            <person name="Raittz R.T."/>
            <person name="Costa F."/>
            <person name="Leao A.C."/>
            <person name="Tadra-Sfeir M.Z."/>
            <person name="Baura V."/>
            <person name="Balsanelli E."/>
            <person name="Pedrosa F.O."/>
            <person name="Moreno L.F."/>
            <person name="Steffens M.B."/>
            <person name="Xi L."/>
            <person name="Bocca A.L."/>
            <person name="Felipe M.S."/>
            <person name="Teixeira M."/>
            <person name="Telles Filho F.Q."/>
            <person name="Azevedo C.M."/>
            <person name="Gomes R."/>
            <person name="Vicente V.A."/>
        </authorList>
    </citation>
    <scope>NUCLEOTIDE SEQUENCE [LARGE SCALE GENOMIC DNA]</scope>
    <source>
        <strain evidence="6 7">CBS 269.37</strain>
    </source>
</reference>
<dbReference type="PRINTS" id="PR00625">
    <property type="entry name" value="JDOMAIN"/>
</dbReference>
<dbReference type="GO" id="GO:0036503">
    <property type="term" value="P:ERAD pathway"/>
    <property type="evidence" value="ECO:0007669"/>
    <property type="project" value="TreeGrafter"/>
</dbReference>
<feature type="region of interest" description="Disordered" evidence="3">
    <location>
        <begin position="1052"/>
        <end position="1085"/>
    </location>
</feature>
<accession>A0A177EY49</accession>
<dbReference type="PANTHER" id="PTHR44360">
    <property type="entry name" value="DNAJ HOMOLOG SUBFAMILY B MEMBER 9"/>
    <property type="match status" value="1"/>
</dbReference>
<evidence type="ECO:0000313" key="7">
    <source>
        <dbReference type="Proteomes" id="UP000077002"/>
    </source>
</evidence>
<evidence type="ECO:0000313" key="6">
    <source>
        <dbReference type="EMBL" id="OAG36311.1"/>
    </source>
</evidence>
<comment type="caution">
    <text evidence="6">The sequence shown here is derived from an EMBL/GenBank/DDBJ whole genome shotgun (WGS) entry which is preliminary data.</text>
</comment>
<dbReference type="SUPFAM" id="SSF46565">
    <property type="entry name" value="Chaperone J-domain"/>
    <property type="match status" value="1"/>
</dbReference>
<dbReference type="OrthoDB" id="4088568at2759"/>
<feature type="region of interest" description="Disordered" evidence="3">
    <location>
        <begin position="981"/>
        <end position="1019"/>
    </location>
</feature>
<dbReference type="Proteomes" id="UP000077002">
    <property type="component" value="Unassembled WGS sequence"/>
</dbReference>
<keyword evidence="1" id="KW-0143">Chaperone</keyword>
<dbReference type="PANTHER" id="PTHR44360:SF1">
    <property type="entry name" value="DNAJ HOMOLOG SUBFAMILY B MEMBER 9"/>
    <property type="match status" value="1"/>
</dbReference>
<protein>
    <recommendedName>
        <fullName evidence="5">J domain-containing protein</fullName>
    </recommendedName>
</protein>
<dbReference type="PROSITE" id="PS50076">
    <property type="entry name" value="DNAJ_2"/>
    <property type="match status" value="1"/>
</dbReference>
<gene>
    <name evidence="6" type="ORF">AYO21_09476</name>
</gene>
<feature type="compositionally biased region" description="Low complexity" evidence="3">
    <location>
        <begin position="946"/>
        <end position="955"/>
    </location>
</feature>
<dbReference type="GO" id="GO:0005783">
    <property type="term" value="C:endoplasmic reticulum"/>
    <property type="evidence" value="ECO:0007669"/>
    <property type="project" value="TreeGrafter"/>
</dbReference>
<feature type="transmembrane region" description="Helical" evidence="4">
    <location>
        <begin position="12"/>
        <end position="35"/>
    </location>
</feature>
<dbReference type="InterPro" id="IPR036869">
    <property type="entry name" value="J_dom_sf"/>
</dbReference>
<dbReference type="InterPro" id="IPR051948">
    <property type="entry name" value="Hsp70_co-chaperone_J-domain"/>
</dbReference>